<comment type="caution">
    <text evidence="1">The sequence shown here is derived from an EMBL/GenBank/DDBJ whole genome shotgun (WGS) entry which is preliminary data.</text>
</comment>
<proteinExistence type="predicted"/>
<dbReference type="AlphaFoldDB" id="A0A850QSS8"/>
<dbReference type="InterPro" id="IPR022289">
    <property type="entry name" value="PRTRC_protein-C"/>
</dbReference>
<dbReference type="Pfam" id="PF14454">
    <property type="entry name" value="Prok_Ub"/>
    <property type="match status" value="1"/>
</dbReference>
<keyword evidence="2" id="KW-1185">Reference proteome</keyword>
<evidence type="ECO:0000313" key="2">
    <source>
        <dbReference type="Proteomes" id="UP000588051"/>
    </source>
</evidence>
<reference evidence="1 2" key="1">
    <citation type="submission" date="2020-06" db="EMBL/GenBank/DDBJ databases">
        <authorList>
            <person name="Qiu C."/>
            <person name="Liu Z."/>
        </authorList>
    </citation>
    <scope>NUCLEOTIDE SEQUENCE [LARGE SCALE GENOMIC DNA]</scope>
    <source>
        <strain evidence="1 2">EM 1</strain>
    </source>
</reference>
<name>A0A850QSS8_9BURK</name>
<dbReference type="InterPro" id="IPR032866">
    <property type="entry name" value="Prok_Ub"/>
</dbReference>
<evidence type="ECO:0000313" key="1">
    <source>
        <dbReference type="EMBL" id="NVO79414.1"/>
    </source>
</evidence>
<gene>
    <name evidence="1" type="ORF">HV832_16465</name>
</gene>
<dbReference type="RefSeq" id="WP_176805079.1">
    <property type="nucleotide sequence ID" value="NZ_JABXYJ010000014.1"/>
</dbReference>
<accession>A0A850QSS8</accession>
<dbReference type="EMBL" id="JABXYJ010000014">
    <property type="protein sequence ID" value="NVO79414.1"/>
    <property type="molecule type" value="Genomic_DNA"/>
</dbReference>
<dbReference type="NCBIfam" id="TIGR03738">
    <property type="entry name" value="PRTRC_C"/>
    <property type="match status" value="1"/>
</dbReference>
<protein>
    <submittedName>
        <fullName evidence="1">PRTRC system protein C</fullName>
    </submittedName>
</protein>
<organism evidence="1 2">
    <name type="scientific">Undibacterium oligocarboniphilum</name>
    <dbReference type="NCBI Taxonomy" id="666702"/>
    <lineage>
        <taxon>Bacteria</taxon>
        <taxon>Pseudomonadati</taxon>
        <taxon>Pseudomonadota</taxon>
        <taxon>Betaproteobacteria</taxon>
        <taxon>Burkholderiales</taxon>
        <taxon>Oxalobacteraceae</taxon>
        <taxon>Undibacterium</taxon>
    </lineage>
</organism>
<sequence length="69" mass="7400">MALEIANVIRFFVYNGTKLPDINPTFSVSKIAELYSAAYPELTNALIEGPVMKDGEAIFTFSKAAGGKG</sequence>
<dbReference type="Proteomes" id="UP000588051">
    <property type="component" value="Unassembled WGS sequence"/>
</dbReference>